<dbReference type="Proteomes" id="UP000017559">
    <property type="component" value="Unassembled WGS sequence"/>
</dbReference>
<keyword evidence="3" id="KW-1185">Reference proteome</keyword>
<evidence type="ECO:0000313" key="3">
    <source>
        <dbReference type="Proteomes" id="UP000017559"/>
    </source>
</evidence>
<feature type="region of interest" description="Disordered" evidence="1">
    <location>
        <begin position="309"/>
        <end position="374"/>
    </location>
</feature>
<dbReference type="EMBL" id="AWSO01001431">
    <property type="protein sequence ID" value="ESK83860.1"/>
    <property type="molecule type" value="Genomic_DNA"/>
</dbReference>
<reference evidence="2 3" key="1">
    <citation type="journal article" date="2014" name="BMC Genomics">
        <title>Genome and secretome analysis of the hemibiotrophic fungal pathogen, Moniliophthora roreri, which causes frosty pod rot disease of cacao: mechanisms of the biotrophic and necrotrophic phases.</title>
        <authorList>
            <person name="Meinhardt L.W."/>
            <person name="Costa G.G.L."/>
            <person name="Thomazella D.P.T."/>
            <person name="Teixeira P.J.P.L."/>
            <person name="Carazzolle M.F."/>
            <person name="Schuster S.C."/>
            <person name="Carlson J.E."/>
            <person name="Guiltinan M.J."/>
            <person name="Mieczkowski P."/>
            <person name="Farmer A."/>
            <person name="Ramaraj T."/>
            <person name="Crozier J."/>
            <person name="Davis R.E."/>
            <person name="Shao J."/>
            <person name="Melnick R.L."/>
            <person name="Pereira G.A.G."/>
            <person name="Bailey B.A."/>
        </authorList>
    </citation>
    <scope>NUCLEOTIDE SEQUENCE [LARGE SCALE GENOMIC DNA]</scope>
    <source>
        <strain evidence="2 3">MCA 2997</strain>
    </source>
</reference>
<evidence type="ECO:0000256" key="1">
    <source>
        <dbReference type="SAM" id="MobiDB-lite"/>
    </source>
</evidence>
<sequence length="903" mass="100625">MQAIMSILNVNYGSQSAHTLFNDSPIPENGKASKVLQGERGEERKGGQYWRWDASKSMMVLDSELEDNASIILKTSAEPQITLDSPSISVTDCSEPSFLLDCDSSLPMPPTPILPSTPAFKSSSFSSSYSLSLSTPEDTNFLLENGLFSSYPYGSSSSIYHSTTSSFSQPPLTPTGIGLGFTGLTKSDGSTPFDGRGIVSIHSDSPWRTSSPRPAKHISYHRHPNPPSQVFLNEIYHTFTFQEEENDSAVVEQRKKVTLLRNLSAPTASSALKRTSRMQRSNTVPIWRRLAPFSSFHYHLIHREPQIMDLQSTASTSEPNDPPLRRGSRTRKPRDRYTPAPQVKKRPSSGDESSEEDTSPRKKPRASSAPVEDKKLDLIGRIQSGIPNDVIREIVISILEGKTEKTTAFSDVSYTRLLVFIGSSPNYYGLPLRRPKDLKDLGAKLGKAEYKKCYLPPTGVIIDIVKRIDATLVATGYNSNEDNEATKTLLFNAIMIPIIALFQGAVTMKPETQVVESQVHLMLLAGFADQKIYTFGNLTIVLVELKRALKRIVGLCQLFCEMLAVFRDSGGRNTVYGVLADISSVYVYALEPTRPEPCFLIVEEIQLGFGNLEDVKIMESVIHFVNLMFSLILSGVKTALKQVIQTSKQQKKNDPVNSSSFIASRRAISPPPKDDAHGQGGMTESDSRESVKEWEKAYADYNSIEEALLVLPKEESEVTFDTLGLVGNTPLNDMAEMYVFSIFALNQSILPLFSSMHNLSAKGLAEKPPSFYHASMGLSTKILQTIRIASQNVAREMLEKQKSMFATQDRGHPDLILPHNIDDRYTMEEWVKKFQLDSEIQRSLQQWSVRSPRDLASSNLMAVSPEATFSCPQTRFGAPQGCLSLREWWFEVRESVLYPRDLF</sequence>
<name>V2WUI0_MONRO</name>
<dbReference type="HOGENOM" id="CLU_321067_0_0_1"/>
<dbReference type="OrthoDB" id="3057455at2759"/>
<dbReference type="KEGG" id="mrr:Moror_13498"/>
<gene>
    <name evidence="2" type="ORF">Moror_13498</name>
</gene>
<evidence type="ECO:0000313" key="2">
    <source>
        <dbReference type="EMBL" id="ESK83860.1"/>
    </source>
</evidence>
<protein>
    <submittedName>
        <fullName evidence="2">Uncharacterized protein</fullName>
    </submittedName>
</protein>
<dbReference type="AlphaFoldDB" id="V2WUI0"/>
<organism evidence="2 3">
    <name type="scientific">Moniliophthora roreri (strain MCA 2997)</name>
    <name type="common">Cocoa frosty pod rot fungus</name>
    <name type="synonym">Crinipellis roreri</name>
    <dbReference type="NCBI Taxonomy" id="1381753"/>
    <lineage>
        <taxon>Eukaryota</taxon>
        <taxon>Fungi</taxon>
        <taxon>Dikarya</taxon>
        <taxon>Basidiomycota</taxon>
        <taxon>Agaricomycotina</taxon>
        <taxon>Agaricomycetes</taxon>
        <taxon>Agaricomycetidae</taxon>
        <taxon>Agaricales</taxon>
        <taxon>Marasmiineae</taxon>
        <taxon>Marasmiaceae</taxon>
        <taxon>Moniliophthora</taxon>
    </lineage>
</organism>
<feature type="region of interest" description="Disordered" evidence="1">
    <location>
        <begin position="663"/>
        <end position="690"/>
    </location>
</feature>
<proteinExistence type="predicted"/>
<comment type="caution">
    <text evidence="2">The sequence shown here is derived from an EMBL/GenBank/DDBJ whole genome shotgun (WGS) entry which is preliminary data.</text>
</comment>
<feature type="compositionally biased region" description="Polar residues" evidence="1">
    <location>
        <begin position="309"/>
        <end position="319"/>
    </location>
</feature>
<accession>V2WUI0</accession>